<proteinExistence type="predicted"/>
<dbReference type="AlphaFoldDB" id="A0A7W6ZZL2"/>
<accession>A0A7W6ZZL2</accession>
<gene>
    <name evidence="1" type="ORF">GGE60_005681</name>
</gene>
<protein>
    <submittedName>
        <fullName evidence="1">Uncharacterized protein</fullName>
    </submittedName>
</protein>
<evidence type="ECO:0000313" key="1">
    <source>
        <dbReference type="EMBL" id="MBB4571519.1"/>
    </source>
</evidence>
<dbReference type="OrthoDB" id="8266289at2"/>
<evidence type="ECO:0000313" key="2">
    <source>
        <dbReference type="Proteomes" id="UP000543836"/>
    </source>
</evidence>
<reference evidence="1 2" key="1">
    <citation type="submission" date="2020-08" db="EMBL/GenBank/DDBJ databases">
        <title>Genomic Encyclopedia of Type Strains, Phase IV (KMG-V): Genome sequencing to study the core and pangenomes of soil and plant-associated prokaryotes.</title>
        <authorList>
            <person name="Whitman W."/>
        </authorList>
    </citation>
    <scope>NUCLEOTIDE SEQUENCE [LARGE SCALE GENOMIC DNA]</scope>
    <source>
        <strain evidence="1 2">SEMIA 492</strain>
    </source>
</reference>
<name>A0A7W6ZZL2_9HYPH</name>
<keyword evidence="2" id="KW-1185">Reference proteome</keyword>
<organism evidence="1 2">
    <name type="scientific">Rhizobium leucaenae</name>
    <dbReference type="NCBI Taxonomy" id="29450"/>
    <lineage>
        <taxon>Bacteria</taxon>
        <taxon>Pseudomonadati</taxon>
        <taxon>Pseudomonadota</taxon>
        <taxon>Alphaproteobacteria</taxon>
        <taxon>Hyphomicrobiales</taxon>
        <taxon>Rhizobiaceae</taxon>
        <taxon>Rhizobium/Agrobacterium group</taxon>
        <taxon>Rhizobium</taxon>
    </lineage>
</organism>
<dbReference type="Proteomes" id="UP000543836">
    <property type="component" value="Unassembled WGS sequence"/>
</dbReference>
<dbReference type="RefSeq" id="WP_028755040.1">
    <property type="nucleotide sequence ID" value="NZ_JACIIG010000027.1"/>
</dbReference>
<sequence>MIELLRQWIEHRRAIRRRWQEDARRLAAVDPVNAYYEAQRRAARSRAQGNAGDYWHWAKVASEVARIELRAEMDFEVVKAIADQETTSRR</sequence>
<dbReference type="EMBL" id="JACIIG010000027">
    <property type="protein sequence ID" value="MBB4571519.1"/>
    <property type="molecule type" value="Genomic_DNA"/>
</dbReference>
<comment type="caution">
    <text evidence="1">The sequence shown here is derived from an EMBL/GenBank/DDBJ whole genome shotgun (WGS) entry which is preliminary data.</text>
</comment>
<dbReference type="GeneID" id="32531100"/>